<dbReference type="GO" id="GO:0004356">
    <property type="term" value="F:glutamine synthetase activity"/>
    <property type="evidence" value="ECO:0007669"/>
    <property type="project" value="InterPro"/>
</dbReference>
<evidence type="ECO:0000259" key="9">
    <source>
        <dbReference type="PROSITE" id="PS51987"/>
    </source>
</evidence>
<dbReference type="InterPro" id="IPR014746">
    <property type="entry name" value="Gln_synth/guanido_kin_cat_dom"/>
</dbReference>
<keyword evidence="6" id="KW-0535">Nitrogen fixation</keyword>
<evidence type="ECO:0000256" key="1">
    <source>
        <dbReference type="ARBA" id="ARBA00001946"/>
    </source>
</evidence>
<keyword evidence="11" id="KW-1185">Reference proteome</keyword>
<comment type="caution">
    <text evidence="10">The sequence shown here is derived from an EMBL/GenBank/DDBJ whole genome shotgun (WGS) entry which is preliminary data.</text>
</comment>
<comment type="function">
    <text evidence="2">Catalyzes the ATP-dependent biosynthesis of glutamine from glutamate and ammonia.</text>
</comment>
<dbReference type="PROSITE" id="PS51987">
    <property type="entry name" value="GS_CATALYTIC"/>
    <property type="match status" value="1"/>
</dbReference>
<reference evidence="10" key="1">
    <citation type="submission" date="2022-11" db="EMBL/GenBank/DDBJ databases">
        <title>Draft genome sequence of Hoeflea poritis E7-10 and Hoeflea prorocentri PM5-8, separated from scleractinian coral Porites lutea and marine dinoflagellate.</title>
        <authorList>
            <person name="Zhang G."/>
            <person name="Wei Q."/>
            <person name="Cai L."/>
        </authorList>
    </citation>
    <scope>NUCLEOTIDE SEQUENCE</scope>
    <source>
        <strain evidence="10">PM5-8</strain>
    </source>
</reference>
<dbReference type="InterPro" id="IPR008147">
    <property type="entry name" value="Gln_synt_N"/>
</dbReference>
<gene>
    <name evidence="10" type="ORF">OQ273_06415</name>
</gene>
<evidence type="ECO:0000256" key="5">
    <source>
        <dbReference type="ARBA" id="ARBA00022840"/>
    </source>
</evidence>
<keyword evidence="3" id="KW-0436">Ligase</keyword>
<dbReference type="PANTHER" id="PTHR43785">
    <property type="entry name" value="GAMMA-GLUTAMYLPUTRESCINE SYNTHETASE"/>
    <property type="match status" value="1"/>
</dbReference>
<keyword evidence="5" id="KW-0067">ATP-binding</keyword>
<organism evidence="10 11">
    <name type="scientific">Hoeflea prorocentri</name>
    <dbReference type="NCBI Taxonomy" id="1922333"/>
    <lineage>
        <taxon>Bacteria</taxon>
        <taxon>Pseudomonadati</taxon>
        <taxon>Pseudomonadota</taxon>
        <taxon>Alphaproteobacteria</taxon>
        <taxon>Hyphomicrobiales</taxon>
        <taxon>Rhizobiaceae</taxon>
        <taxon>Hoeflea</taxon>
    </lineage>
</organism>
<evidence type="ECO:0000313" key="11">
    <source>
        <dbReference type="Proteomes" id="UP001151234"/>
    </source>
</evidence>
<evidence type="ECO:0000256" key="7">
    <source>
        <dbReference type="PROSITE-ProRule" id="PRU01331"/>
    </source>
</evidence>
<dbReference type="RefSeq" id="WP_267989641.1">
    <property type="nucleotide sequence ID" value="NZ_JAPJZI010000001.1"/>
</dbReference>
<comment type="cofactor">
    <cofactor evidence="1">
        <name>Mg(2+)</name>
        <dbReference type="ChEBI" id="CHEBI:18420"/>
    </cofactor>
</comment>
<accession>A0A9X3UH82</accession>
<evidence type="ECO:0000256" key="2">
    <source>
        <dbReference type="ARBA" id="ARBA00003117"/>
    </source>
</evidence>
<dbReference type="SMART" id="SM01230">
    <property type="entry name" value="Gln-synt_C"/>
    <property type="match status" value="1"/>
</dbReference>
<sequence length="433" mass="46748">MSDLIFAATCDLSGKVRGKAFPSRDLEKRLQRGVGWTPTNVQINCFDGIADSPFGALGDLLLIPDETTGVTAALGTQIERFMLGDIVELDGEPWDFCTRALLKSALTRLEQLGGVRLLAAFEHEFQLKGDSLLVGEGYGRTGFEVHRGLCEDLMTQISAAGLSPDSIMKEYGPNQYEVVIGPEEGVRAADAAVILRELTRSVARAHGEAATFTPIRDTDSVGNGVHIHMSFLNPDGTPATYDPSGPCGMSQLTSAFCAGILKYLDAILALTAPSVVSYLRLTPHRWSAAYNNLGFRDREASLRVCPVTAKDPASVARQFNIEYRAADAAACPHLALAAVVHAGCQGIEEKLTAPDATEEDLSLLSPETLADRGYIRLPDTLEVALERFGASDTVTGWFPDMFSGVYRAHKKSEIAHVAQMDTAARCAAYERTY</sequence>
<dbReference type="Proteomes" id="UP001151234">
    <property type="component" value="Unassembled WGS sequence"/>
</dbReference>
<name>A0A9X3UH82_9HYPH</name>
<proteinExistence type="inferred from homology"/>
<dbReference type="Gene3D" id="3.10.20.70">
    <property type="entry name" value="Glutamine synthetase, N-terminal domain"/>
    <property type="match status" value="1"/>
</dbReference>
<dbReference type="Pfam" id="PF00120">
    <property type="entry name" value="Gln-synt_C"/>
    <property type="match status" value="1"/>
</dbReference>
<evidence type="ECO:0000256" key="3">
    <source>
        <dbReference type="ARBA" id="ARBA00022598"/>
    </source>
</evidence>
<dbReference type="InterPro" id="IPR008146">
    <property type="entry name" value="Gln_synth_cat_dom"/>
</dbReference>
<evidence type="ECO:0000256" key="6">
    <source>
        <dbReference type="ARBA" id="ARBA00023231"/>
    </source>
</evidence>
<evidence type="ECO:0000256" key="4">
    <source>
        <dbReference type="ARBA" id="ARBA00022741"/>
    </source>
</evidence>
<evidence type="ECO:0000256" key="8">
    <source>
        <dbReference type="RuleBase" id="RU000384"/>
    </source>
</evidence>
<comment type="similarity">
    <text evidence="7 8">Belongs to the glutamine synthetase family.</text>
</comment>
<keyword evidence="4" id="KW-0547">Nucleotide-binding</keyword>
<protein>
    <submittedName>
        <fullName evidence="10">Glutamine synthetase family protein</fullName>
    </submittedName>
</protein>
<feature type="domain" description="GS catalytic" evidence="9">
    <location>
        <begin position="98"/>
        <end position="433"/>
    </location>
</feature>
<dbReference type="PANTHER" id="PTHR43785:SF12">
    <property type="entry name" value="TYPE-1 GLUTAMINE SYNTHETASE 2"/>
    <property type="match status" value="1"/>
</dbReference>
<dbReference type="SUPFAM" id="SSF55931">
    <property type="entry name" value="Glutamine synthetase/guanido kinase"/>
    <property type="match status" value="1"/>
</dbReference>
<dbReference type="EMBL" id="JAPJZI010000001">
    <property type="protein sequence ID" value="MDA5398205.1"/>
    <property type="molecule type" value="Genomic_DNA"/>
</dbReference>
<dbReference type="Gene3D" id="3.30.590.10">
    <property type="entry name" value="Glutamine synthetase/guanido kinase, catalytic domain"/>
    <property type="match status" value="1"/>
</dbReference>
<evidence type="ECO:0000313" key="10">
    <source>
        <dbReference type="EMBL" id="MDA5398205.1"/>
    </source>
</evidence>
<dbReference type="InterPro" id="IPR036651">
    <property type="entry name" value="Gln_synt_N_sf"/>
</dbReference>
<dbReference type="AlphaFoldDB" id="A0A9X3UH82"/>
<dbReference type="Pfam" id="PF16952">
    <property type="entry name" value="Gln-synt_N_2"/>
    <property type="match status" value="1"/>
</dbReference>
<dbReference type="GO" id="GO:0006542">
    <property type="term" value="P:glutamine biosynthetic process"/>
    <property type="evidence" value="ECO:0007669"/>
    <property type="project" value="InterPro"/>
</dbReference>
<dbReference type="GO" id="GO:0005524">
    <property type="term" value="F:ATP binding"/>
    <property type="evidence" value="ECO:0007669"/>
    <property type="project" value="UniProtKB-KW"/>
</dbReference>